<dbReference type="EMBL" id="QEAP01000038">
    <property type="protein sequence ID" value="TPX76709.1"/>
    <property type="molecule type" value="Genomic_DNA"/>
</dbReference>
<evidence type="ECO:0000313" key="2">
    <source>
        <dbReference type="EMBL" id="TPX76709.1"/>
    </source>
</evidence>
<accession>A0A507FJY1</accession>
<dbReference type="SUPFAM" id="SSF52096">
    <property type="entry name" value="ClpP/crotonase"/>
    <property type="match status" value="1"/>
</dbReference>
<dbReference type="Proteomes" id="UP000320333">
    <property type="component" value="Unassembled WGS sequence"/>
</dbReference>
<comment type="caution">
    <text evidence="2">The sequence shown here is derived from an EMBL/GenBank/DDBJ whole genome shotgun (WGS) entry which is preliminary data.</text>
</comment>
<dbReference type="InterPro" id="IPR005151">
    <property type="entry name" value="Tail-specific_protease"/>
</dbReference>
<dbReference type="AlphaFoldDB" id="A0A507FJY1"/>
<dbReference type="Pfam" id="PF03572">
    <property type="entry name" value="Peptidase_S41"/>
    <property type="match status" value="1"/>
</dbReference>
<proteinExistence type="predicted"/>
<dbReference type="Gene3D" id="3.90.226.10">
    <property type="entry name" value="2-enoyl-CoA Hydratase, Chain A, domain 1"/>
    <property type="match status" value="1"/>
</dbReference>
<protein>
    <recommendedName>
        <fullName evidence="1">Tail specific protease domain-containing protein</fullName>
    </recommendedName>
</protein>
<dbReference type="PANTHER" id="PTHR37049">
    <property type="entry name" value="PEPTIDASE S41 FAMILY PROTEIN"/>
    <property type="match status" value="1"/>
</dbReference>
<dbReference type="InterPro" id="IPR029045">
    <property type="entry name" value="ClpP/crotonase-like_dom_sf"/>
</dbReference>
<evidence type="ECO:0000313" key="3">
    <source>
        <dbReference type="Proteomes" id="UP000320333"/>
    </source>
</evidence>
<dbReference type="GO" id="GO:0006508">
    <property type="term" value="P:proteolysis"/>
    <property type="evidence" value="ECO:0007669"/>
    <property type="project" value="InterPro"/>
</dbReference>
<dbReference type="InterPro" id="IPR052766">
    <property type="entry name" value="S41A_metabolite_peptidase"/>
</dbReference>
<keyword evidence="3" id="KW-1185">Reference proteome</keyword>
<gene>
    <name evidence="2" type="ORF">CcCBS67573_g02009</name>
</gene>
<reference evidence="2 3" key="1">
    <citation type="journal article" date="2019" name="Sci. Rep.">
        <title>Comparative genomics of chytrid fungi reveal insights into the obligate biotrophic and pathogenic lifestyle of Synchytrium endobioticum.</title>
        <authorList>
            <person name="van de Vossenberg B.T.L.H."/>
            <person name="Warris S."/>
            <person name="Nguyen H.D.T."/>
            <person name="van Gent-Pelzer M.P.E."/>
            <person name="Joly D.L."/>
            <person name="van de Geest H.C."/>
            <person name="Bonants P.J.M."/>
            <person name="Smith D.S."/>
            <person name="Levesque C.A."/>
            <person name="van der Lee T.A.J."/>
        </authorList>
    </citation>
    <scope>NUCLEOTIDE SEQUENCE [LARGE SCALE GENOMIC DNA]</scope>
    <source>
        <strain evidence="2 3">CBS 675.73</strain>
    </source>
</reference>
<feature type="domain" description="Tail specific protease" evidence="1">
    <location>
        <begin position="406"/>
        <end position="460"/>
    </location>
</feature>
<dbReference type="PANTHER" id="PTHR37049:SF4">
    <property type="entry name" value="RHODANESE DOMAIN-CONTAINING PROTEIN"/>
    <property type="match status" value="1"/>
</dbReference>
<organism evidence="2 3">
    <name type="scientific">Chytriomyces confervae</name>
    <dbReference type="NCBI Taxonomy" id="246404"/>
    <lineage>
        <taxon>Eukaryota</taxon>
        <taxon>Fungi</taxon>
        <taxon>Fungi incertae sedis</taxon>
        <taxon>Chytridiomycota</taxon>
        <taxon>Chytridiomycota incertae sedis</taxon>
        <taxon>Chytridiomycetes</taxon>
        <taxon>Chytridiales</taxon>
        <taxon>Chytriomycetaceae</taxon>
        <taxon>Chytriomyces</taxon>
    </lineage>
</organism>
<evidence type="ECO:0000259" key="1">
    <source>
        <dbReference type="Pfam" id="PF03572"/>
    </source>
</evidence>
<dbReference type="OrthoDB" id="2437318at2759"/>
<name>A0A507FJY1_9FUNG</name>
<dbReference type="GO" id="GO:0008236">
    <property type="term" value="F:serine-type peptidase activity"/>
    <property type="evidence" value="ECO:0007669"/>
    <property type="project" value="InterPro"/>
</dbReference>
<sequence>MQGKTFFWRAVSMFGTQHAIKSASDPSTGVSTTSTSPATQSVSDACSALVSSSFSSPASSVLIAGAPAVEACYKLFEVTPADRRQQTDALKGYFNVYPYKDIITDSKAPFYEMHFDLFSALDAIAANNSITDEFTLEMTIVDTLARLQDGHVSYTPQCFNAFVFMQPFDLMPVYKDGKIEITVADLAADETAAGGSIYSKFWKEAFGARKPADFLGAKLVSLNDQDPTDFLQAFADKYNGIAHAPEARFNSLFPSYNWPKIDEPILSSFSVHGYPNTPIKYVFELEDKSIVNVTFEWVGILTPGHKPASFAAGAQSYYKDHCSTFAHKTATHHHFSTRRDKNLFAYHKSSSIKRDATDSSQGVANMAQPTHQDVNGAFFMLADGNTGVWMMSTFDPLDGSEAGLEKWVRNITTGLLSLEDQGAKRLIIDLSNNGGGFVCYGWGVLNYLFPNANLDHLHYTFRMTDKLADLLVSNNETADFMVGGETLDHKPITDYWNQIIEPGIQLPGFQQQYSNYFLNGCPKLTGLKPLKTGWQAKDILLVSNGVCGSTCAQVTTIMRNQLGVRAVTYGGGRVHAAPENRQPAFDPTSFAAGDVISFTDTLEFFDSKRGPQRIGDSPNENAESKLLPVKFKFPLKGGQMPFWTSMSTHSKYPNSPIEWIVDPSEFYLRDVLLNDPKTVWDGILRHKFFDEPFQPKAKHASFGVGRFASKHEPAVQVKAMGKLSEFFKTSPHNGMLAAVHRQGPK</sequence>